<evidence type="ECO:0000256" key="1">
    <source>
        <dbReference type="SAM" id="MobiDB-lite"/>
    </source>
</evidence>
<proteinExistence type="predicted"/>
<accession>A0A512DAT1</accession>
<comment type="caution">
    <text evidence="2">The sequence shown here is derived from an EMBL/GenBank/DDBJ whole genome shotgun (WGS) entry which is preliminary data.</text>
</comment>
<feature type="compositionally biased region" description="Basic and acidic residues" evidence="1">
    <location>
        <begin position="125"/>
        <end position="139"/>
    </location>
</feature>
<dbReference type="Proteomes" id="UP000321181">
    <property type="component" value="Unassembled WGS sequence"/>
</dbReference>
<keyword evidence="3" id="KW-1185">Reference proteome</keyword>
<sequence length="147" mass="16214">MRILAPVTSPENAPRPTARKPQTMKPATAAAKLGVYLPATPEEFQEGLVTREQLNELQRTPPPWLEDLRRNGPHPRSVVAARLRVSTSGLARHGLTDPLTTAQIEAIIADPPPWLSLERASLAEVKREERRVKERDAQRRAGSAPPA</sequence>
<feature type="region of interest" description="Disordered" evidence="1">
    <location>
        <begin position="1"/>
        <end position="25"/>
    </location>
</feature>
<protein>
    <submittedName>
        <fullName evidence="2">Uncharacterized protein</fullName>
    </submittedName>
</protein>
<dbReference type="InterPro" id="IPR046039">
    <property type="entry name" value="DUF5997"/>
</dbReference>
<evidence type="ECO:0000313" key="2">
    <source>
        <dbReference type="EMBL" id="GEO33591.1"/>
    </source>
</evidence>
<dbReference type="Pfam" id="PF19460">
    <property type="entry name" value="DUF5997"/>
    <property type="match status" value="1"/>
</dbReference>
<reference evidence="2 3" key="1">
    <citation type="submission" date="2019-07" db="EMBL/GenBank/DDBJ databases">
        <title>Whole genome shotgun sequence of Cellulomonas aerilata NBRC 106308.</title>
        <authorList>
            <person name="Hosoyama A."/>
            <person name="Uohara A."/>
            <person name="Ohji S."/>
            <person name="Ichikawa N."/>
        </authorList>
    </citation>
    <scope>NUCLEOTIDE SEQUENCE [LARGE SCALE GENOMIC DNA]</scope>
    <source>
        <strain evidence="2 3">NBRC 106308</strain>
    </source>
</reference>
<dbReference type="AlphaFoldDB" id="A0A512DAT1"/>
<gene>
    <name evidence="2" type="ORF">CAE01nite_13160</name>
</gene>
<dbReference type="EMBL" id="BJYY01000010">
    <property type="protein sequence ID" value="GEO33591.1"/>
    <property type="molecule type" value="Genomic_DNA"/>
</dbReference>
<feature type="region of interest" description="Disordered" evidence="1">
    <location>
        <begin position="125"/>
        <end position="147"/>
    </location>
</feature>
<name>A0A512DAT1_9CELL</name>
<evidence type="ECO:0000313" key="3">
    <source>
        <dbReference type="Proteomes" id="UP000321181"/>
    </source>
</evidence>
<organism evidence="2 3">
    <name type="scientific">Cellulomonas aerilata</name>
    <dbReference type="NCBI Taxonomy" id="515326"/>
    <lineage>
        <taxon>Bacteria</taxon>
        <taxon>Bacillati</taxon>
        <taxon>Actinomycetota</taxon>
        <taxon>Actinomycetes</taxon>
        <taxon>Micrococcales</taxon>
        <taxon>Cellulomonadaceae</taxon>
        <taxon>Cellulomonas</taxon>
    </lineage>
</organism>